<evidence type="ECO:0000313" key="17">
    <source>
        <dbReference type="Proteomes" id="UP001181693"/>
    </source>
</evidence>
<evidence type="ECO:0000256" key="8">
    <source>
        <dbReference type="ARBA" id="ARBA00023136"/>
    </source>
</evidence>
<keyword evidence="10 13" id="KW-0675">Receptor</keyword>
<dbReference type="GO" id="GO:0004984">
    <property type="term" value="F:olfactory receptor activity"/>
    <property type="evidence" value="ECO:0007669"/>
    <property type="project" value="InterPro"/>
</dbReference>
<evidence type="ECO:0000256" key="11">
    <source>
        <dbReference type="ARBA" id="ARBA00023180"/>
    </source>
</evidence>
<dbReference type="InterPro" id="IPR050939">
    <property type="entry name" value="Olfactory_GPCR1"/>
</dbReference>
<reference evidence="16" key="1">
    <citation type="thesis" date="2020" institute="ProQuest LLC" country="789 East Eisenhower Parkway, Ann Arbor, MI, USA">
        <title>Comparative Genomics and Chromosome Evolution.</title>
        <authorList>
            <person name="Mudd A.B."/>
        </authorList>
    </citation>
    <scope>NUCLEOTIDE SEQUENCE</scope>
    <source>
        <strain evidence="16">1538</strain>
        <tissue evidence="16">Blood</tissue>
    </source>
</reference>
<dbReference type="PRINTS" id="PR00237">
    <property type="entry name" value="GPCRRHODOPSN"/>
</dbReference>
<keyword evidence="8 14" id="KW-0472">Membrane</keyword>
<dbReference type="InterPro" id="IPR000725">
    <property type="entry name" value="Olfact_rcpt"/>
</dbReference>
<comment type="similarity">
    <text evidence="13">Belongs to the G-protein coupled receptor 1 family.</text>
</comment>
<accession>A0AAV3AEV8</accession>
<name>A0AAV3AEV8_PYXAD</name>
<dbReference type="AlphaFoldDB" id="A0AAV3AEV8"/>
<dbReference type="PROSITE" id="PS00237">
    <property type="entry name" value="G_PROTEIN_RECEP_F1_1"/>
    <property type="match status" value="1"/>
</dbReference>
<keyword evidence="4 13" id="KW-0812">Transmembrane</keyword>
<dbReference type="SUPFAM" id="SSF81321">
    <property type="entry name" value="Family A G protein-coupled receptor-like"/>
    <property type="match status" value="1"/>
</dbReference>
<comment type="caution">
    <text evidence="16">The sequence shown here is derived from an EMBL/GenBank/DDBJ whole genome shotgun (WGS) entry which is preliminary data.</text>
</comment>
<evidence type="ECO:0000313" key="16">
    <source>
        <dbReference type="EMBL" id="DBA22926.1"/>
    </source>
</evidence>
<protein>
    <recommendedName>
        <fullName evidence="14">Olfactory receptor</fullName>
    </recommendedName>
</protein>
<feature type="transmembrane region" description="Helical" evidence="14">
    <location>
        <begin position="140"/>
        <end position="162"/>
    </location>
</feature>
<feature type="transmembrane region" description="Helical" evidence="14">
    <location>
        <begin position="198"/>
        <end position="225"/>
    </location>
</feature>
<comment type="subcellular location">
    <subcellularLocation>
        <location evidence="1 14">Cell membrane</location>
        <topology evidence="1 14">Multi-pass membrane protein</topology>
    </subcellularLocation>
</comment>
<feature type="transmembrane region" description="Helical" evidence="14">
    <location>
        <begin position="25"/>
        <end position="50"/>
    </location>
</feature>
<dbReference type="Gene3D" id="1.20.1070.10">
    <property type="entry name" value="Rhodopsin 7-helix transmembrane proteins"/>
    <property type="match status" value="1"/>
</dbReference>
<dbReference type="InterPro" id="IPR017452">
    <property type="entry name" value="GPCR_Rhodpsn_7TM"/>
</dbReference>
<evidence type="ECO:0000256" key="10">
    <source>
        <dbReference type="ARBA" id="ARBA00023170"/>
    </source>
</evidence>
<dbReference type="GO" id="GO:0004930">
    <property type="term" value="F:G protein-coupled receptor activity"/>
    <property type="evidence" value="ECO:0007669"/>
    <property type="project" value="UniProtKB-KW"/>
</dbReference>
<keyword evidence="5 14" id="KW-0552">Olfaction</keyword>
<keyword evidence="6 14" id="KW-1133">Transmembrane helix</keyword>
<evidence type="ECO:0000256" key="14">
    <source>
        <dbReference type="RuleBase" id="RU363047"/>
    </source>
</evidence>
<evidence type="ECO:0000256" key="1">
    <source>
        <dbReference type="ARBA" id="ARBA00004651"/>
    </source>
</evidence>
<evidence type="ECO:0000259" key="15">
    <source>
        <dbReference type="PROSITE" id="PS50262"/>
    </source>
</evidence>
<proteinExistence type="inferred from homology"/>
<feature type="transmembrane region" description="Helical" evidence="14">
    <location>
        <begin position="62"/>
        <end position="82"/>
    </location>
</feature>
<feature type="transmembrane region" description="Helical" evidence="14">
    <location>
        <begin position="272"/>
        <end position="292"/>
    </location>
</feature>
<dbReference type="Pfam" id="PF13853">
    <property type="entry name" value="7tm_4"/>
    <property type="match status" value="1"/>
</dbReference>
<dbReference type="FunFam" id="1.20.1070.10:FF:000001">
    <property type="entry name" value="Olfactory receptor"/>
    <property type="match status" value="1"/>
</dbReference>
<dbReference type="PROSITE" id="PS50262">
    <property type="entry name" value="G_PROTEIN_RECEP_F1_2"/>
    <property type="match status" value="1"/>
</dbReference>
<dbReference type="InterPro" id="IPR000276">
    <property type="entry name" value="GPCR_Rhodpsn"/>
</dbReference>
<evidence type="ECO:0000256" key="9">
    <source>
        <dbReference type="ARBA" id="ARBA00023157"/>
    </source>
</evidence>
<dbReference type="PANTHER" id="PTHR24242:SF359">
    <property type="entry name" value="ODORANT RECEPTOR-RELATED"/>
    <property type="match status" value="1"/>
</dbReference>
<dbReference type="GO" id="GO:0005886">
    <property type="term" value="C:plasma membrane"/>
    <property type="evidence" value="ECO:0007669"/>
    <property type="project" value="UniProtKB-SubCell"/>
</dbReference>
<dbReference type="CDD" id="cd13954">
    <property type="entry name" value="7tmA_OR"/>
    <property type="match status" value="1"/>
</dbReference>
<organism evidence="16 17">
    <name type="scientific">Pyxicephalus adspersus</name>
    <name type="common">African bullfrog</name>
    <dbReference type="NCBI Taxonomy" id="30357"/>
    <lineage>
        <taxon>Eukaryota</taxon>
        <taxon>Metazoa</taxon>
        <taxon>Chordata</taxon>
        <taxon>Craniata</taxon>
        <taxon>Vertebrata</taxon>
        <taxon>Euteleostomi</taxon>
        <taxon>Amphibia</taxon>
        <taxon>Batrachia</taxon>
        <taxon>Anura</taxon>
        <taxon>Neobatrachia</taxon>
        <taxon>Ranoidea</taxon>
        <taxon>Pyxicephalidae</taxon>
        <taxon>Pyxicephalinae</taxon>
        <taxon>Pyxicephalus</taxon>
    </lineage>
</organism>
<keyword evidence="7 13" id="KW-0297">G-protein coupled receptor</keyword>
<keyword evidence="17" id="KW-1185">Reference proteome</keyword>
<evidence type="ECO:0000256" key="5">
    <source>
        <dbReference type="ARBA" id="ARBA00022725"/>
    </source>
</evidence>
<keyword evidence="9" id="KW-1015">Disulfide bond</keyword>
<dbReference type="EMBL" id="DYDO01000006">
    <property type="protein sequence ID" value="DBA22926.1"/>
    <property type="molecule type" value="Genomic_DNA"/>
</dbReference>
<keyword evidence="3 14" id="KW-0716">Sensory transduction</keyword>
<sequence length="315" mass="36027">MHLFNESRVTEFLLVGFSVIHKLKIFTFLLFLIIYLATILGNVVIIALVWTHPQLKTPMYFFLCNLSFLEIWYISVTLPKILENLLFPAQRITAIGCIAQCYFFFLLGGIENYFLAVMAFDRYLAICNPLRYSTIMNPVFCCELAVGCWLCSMLGSVLPLYWLCNLSFCGPNKIDHFFCDVVPLLNSSCTDTSILKTYFFIIVWIIVFGCLLFTILSYVQIILTVSHIATVSGKTKAFSTCVSHLVVVITYYGSVILNYVRSPEGQTFEFDKIVSVLYAVVTPLLNPIIYSLRNKEVRNALGSLKKHLIWKKRQQ</sequence>
<dbReference type="PRINTS" id="PR00245">
    <property type="entry name" value="OLFACTORYR"/>
</dbReference>
<evidence type="ECO:0000256" key="7">
    <source>
        <dbReference type="ARBA" id="ARBA00023040"/>
    </source>
</evidence>
<evidence type="ECO:0000256" key="13">
    <source>
        <dbReference type="RuleBase" id="RU000688"/>
    </source>
</evidence>
<evidence type="ECO:0000256" key="3">
    <source>
        <dbReference type="ARBA" id="ARBA00022606"/>
    </source>
</evidence>
<evidence type="ECO:0000256" key="12">
    <source>
        <dbReference type="ARBA" id="ARBA00023224"/>
    </source>
</evidence>
<evidence type="ECO:0000256" key="6">
    <source>
        <dbReference type="ARBA" id="ARBA00022989"/>
    </source>
</evidence>
<feature type="domain" description="G-protein coupled receptors family 1 profile" evidence="15">
    <location>
        <begin position="41"/>
        <end position="290"/>
    </location>
</feature>
<gene>
    <name evidence="16" type="ORF">GDO54_013914</name>
</gene>
<keyword evidence="11" id="KW-0325">Glycoprotein</keyword>
<evidence type="ECO:0000256" key="2">
    <source>
        <dbReference type="ARBA" id="ARBA00022475"/>
    </source>
</evidence>
<keyword evidence="12 13" id="KW-0807">Transducer</keyword>
<dbReference type="Proteomes" id="UP001181693">
    <property type="component" value="Unassembled WGS sequence"/>
</dbReference>
<feature type="transmembrane region" description="Helical" evidence="14">
    <location>
        <begin position="237"/>
        <end position="260"/>
    </location>
</feature>
<keyword evidence="2 14" id="KW-1003">Cell membrane</keyword>
<evidence type="ECO:0000256" key="4">
    <source>
        <dbReference type="ARBA" id="ARBA00022692"/>
    </source>
</evidence>
<dbReference type="PANTHER" id="PTHR24242">
    <property type="entry name" value="G-PROTEIN COUPLED RECEPTOR"/>
    <property type="match status" value="1"/>
</dbReference>
<feature type="transmembrane region" description="Helical" evidence="14">
    <location>
        <begin position="102"/>
        <end position="120"/>
    </location>
</feature>